<dbReference type="Proteomes" id="UP001595548">
    <property type="component" value="Unassembled WGS sequence"/>
</dbReference>
<dbReference type="Gene3D" id="2.60.40.4150">
    <property type="entry name" value="Type VI secretion system, lipoprotein SciN"/>
    <property type="match status" value="1"/>
</dbReference>
<accession>A0ABV7HJP5</accession>
<gene>
    <name evidence="2" type="primary">tssJ</name>
    <name evidence="2" type="ORF">ACFOEB_01455</name>
</gene>
<evidence type="ECO:0000313" key="2">
    <source>
        <dbReference type="EMBL" id="MFC3153857.1"/>
    </source>
</evidence>
<comment type="caution">
    <text evidence="2">The sequence shown here is derived from an EMBL/GenBank/DDBJ whole genome shotgun (WGS) entry which is preliminary data.</text>
</comment>
<keyword evidence="3" id="KW-1185">Reference proteome</keyword>
<dbReference type="PANTHER" id="PTHR37625:SF4">
    <property type="entry name" value="OUTER MEMBRANE LIPOPROTEIN"/>
    <property type="match status" value="1"/>
</dbReference>
<dbReference type="NCBIfam" id="TIGR03352">
    <property type="entry name" value="VI_chp_3"/>
    <property type="match status" value="1"/>
</dbReference>
<dbReference type="InterPro" id="IPR038706">
    <property type="entry name" value="Type_VI_SciN-like_sf"/>
</dbReference>
<feature type="chain" id="PRO_5045219332" evidence="1">
    <location>
        <begin position="30"/>
        <end position="177"/>
    </location>
</feature>
<dbReference type="InterPro" id="IPR017734">
    <property type="entry name" value="T6SS_SciN"/>
</dbReference>
<dbReference type="RefSeq" id="WP_339616377.1">
    <property type="nucleotide sequence ID" value="NZ_AP031500.1"/>
</dbReference>
<evidence type="ECO:0000256" key="1">
    <source>
        <dbReference type="SAM" id="SignalP"/>
    </source>
</evidence>
<keyword evidence="2" id="KW-0449">Lipoprotein</keyword>
<dbReference type="Pfam" id="PF12790">
    <property type="entry name" value="T6SS-SciN"/>
    <property type="match status" value="1"/>
</dbReference>
<feature type="signal peptide" evidence="1">
    <location>
        <begin position="1"/>
        <end position="29"/>
    </location>
</feature>
<dbReference type="EMBL" id="JBHRTL010000001">
    <property type="protein sequence ID" value="MFC3153857.1"/>
    <property type="molecule type" value="Genomic_DNA"/>
</dbReference>
<keyword evidence="1" id="KW-0732">Signal</keyword>
<protein>
    <submittedName>
        <fullName evidence="2">Type VI secretion system lipoprotein TssJ</fullName>
    </submittedName>
</protein>
<sequence>MHERIVFTCQKILRLLNVLALVSVCVACASSPKNDSMSVRYVADHGINPDINGRASPVAVTFYRLRDATVFKSADYMTLMERDAELLGDSLLSKERIILRPGETQEQIYLLNGEERAYGIVAGYRSIDAGGWKLVGDMPKARSGFMKVVRHRQSRHAKTIFIGKKSLQEDVGSILNE</sequence>
<evidence type="ECO:0000313" key="3">
    <source>
        <dbReference type="Proteomes" id="UP001595548"/>
    </source>
</evidence>
<dbReference type="PANTHER" id="PTHR37625">
    <property type="entry name" value="OUTER MEMBRANE LIPOPROTEIN-RELATED"/>
    <property type="match status" value="1"/>
</dbReference>
<proteinExistence type="predicted"/>
<name>A0ABV7HJP5_9GAMM</name>
<organism evidence="2 3">
    <name type="scientific">Gilvimarinus japonicus</name>
    <dbReference type="NCBI Taxonomy" id="1796469"/>
    <lineage>
        <taxon>Bacteria</taxon>
        <taxon>Pseudomonadati</taxon>
        <taxon>Pseudomonadota</taxon>
        <taxon>Gammaproteobacteria</taxon>
        <taxon>Cellvibrionales</taxon>
        <taxon>Cellvibrionaceae</taxon>
        <taxon>Gilvimarinus</taxon>
    </lineage>
</organism>
<reference evidence="3" key="1">
    <citation type="journal article" date="2019" name="Int. J. Syst. Evol. Microbiol.">
        <title>The Global Catalogue of Microorganisms (GCM) 10K type strain sequencing project: providing services to taxonomists for standard genome sequencing and annotation.</title>
        <authorList>
            <consortium name="The Broad Institute Genomics Platform"/>
            <consortium name="The Broad Institute Genome Sequencing Center for Infectious Disease"/>
            <person name="Wu L."/>
            <person name="Ma J."/>
        </authorList>
    </citation>
    <scope>NUCLEOTIDE SEQUENCE [LARGE SCALE GENOMIC DNA]</scope>
    <source>
        <strain evidence="3">KCTC 52141</strain>
    </source>
</reference>